<feature type="transmembrane region" description="Helical" evidence="6">
    <location>
        <begin position="289"/>
        <end position="307"/>
    </location>
</feature>
<keyword evidence="3 6" id="KW-1133">Transmembrane helix</keyword>
<evidence type="ECO:0000259" key="7">
    <source>
        <dbReference type="PROSITE" id="PS50850"/>
    </source>
</evidence>
<name>A0A8A3NWG0_9HELO</name>
<keyword evidence="9" id="KW-1185">Reference proteome</keyword>
<dbReference type="PROSITE" id="PS50850">
    <property type="entry name" value="MFS"/>
    <property type="match status" value="1"/>
</dbReference>
<sequence length="528" mass="57390">MNIALKPVAMPASGDPQESNLAENSKEQLPDVESALPPSGDEAVDPNARPAVFRWLAQEILFILTATMTIAMPSFLQGSILIAAPAIQKALSMTTVEVTWMMASSSLTSGSFMLFFGKIADMFGRRSIMLIGLFLTSFLSLAAGFSKNALTLNILNGVIGLVAAFMIPSAQGILGSVYEQPSKRKNYAFACYSSGNHLGFTFSAILSGIVTQAFGWSASFWLIAIIYLVVAVVSCFTVPIDTSDKLPLGMKSLKEFDFVGALLTIVGIGLFSAGISTGPSAPDGWKTPYILVFIILGPLLLATFVWWEYRFEYPLLPMNVWRDREFNLLLIILLLAFLSFPALYFFTSLFLQHLFGYSALRTAVCLLPSAFTGLLVNTLAGNLLHRVSNKLLMAIGATGFTLAFLLVALQRSGDSYWALTFPALILVVVGTDFEFNVVNMYVVSSLPKSQQSIASSIFQTTIKLATVIGTGVCTAIFDSVSLKISTGGYYANDPYEPYAFIFWFSFILSFISLLVIPFLKIKTQGNAV</sequence>
<feature type="transmembrane region" description="Helical" evidence="6">
    <location>
        <begin position="189"/>
        <end position="214"/>
    </location>
</feature>
<dbReference type="GO" id="GO:0016020">
    <property type="term" value="C:membrane"/>
    <property type="evidence" value="ECO:0007669"/>
    <property type="project" value="UniProtKB-SubCell"/>
</dbReference>
<accession>A0A8A3NWG0</accession>
<dbReference type="SUPFAM" id="SSF103473">
    <property type="entry name" value="MFS general substrate transporter"/>
    <property type="match status" value="2"/>
</dbReference>
<evidence type="ECO:0000256" key="4">
    <source>
        <dbReference type="ARBA" id="ARBA00023136"/>
    </source>
</evidence>
<feature type="region of interest" description="Disordered" evidence="5">
    <location>
        <begin position="1"/>
        <end position="43"/>
    </location>
</feature>
<evidence type="ECO:0000256" key="2">
    <source>
        <dbReference type="ARBA" id="ARBA00022692"/>
    </source>
</evidence>
<evidence type="ECO:0000313" key="8">
    <source>
        <dbReference type="EMBL" id="QSZ30035.1"/>
    </source>
</evidence>
<feature type="transmembrane region" description="Helical" evidence="6">
    <location>
        <begin position="128"/>
        <end position="146"/>
    </location>
</feature>
<feature type="transmembrane region" description="Helical" evidence="6">
    <location>
        <begin position="391"/>
        <end position="409"/>
    </location>
</feature>
<feature type="transmembrane region" description="Helical" evidence="6">
    <location>
        <begin position="60"/>
        <end position="86"/>
    </location>
</feature>
<feature type="transmembrane region" description="Helical" evidence="6">
    <location>
        <begin position="415"/>
        <end position="435"/>
    </location>
</feature>
<dbReference type="AlphaFoldDB" id="A0A8A3NWG0"/>
<feature type="transmembrane region" description="Helical" evidence="6">
    <location>
        <begin position="497"/>
        <end position="519"/>
    </location>
</feature>
<feature type="transmembrane region" description="Helical" evidence="6">
    <location>
        <begin position="258"/>
        <end position="277"/>
    </location>
</feature>
<feature type="transmembrane region" description="Helical" evidence="6">
    <location>
        <begin position="220"/>
        <end position="238"/>
    </location>
</feature>
<comment type="subcellular location">
    <subcellularLocation>
        <location evidence="1">Membrane</location>
        <topology evidence="1">Multi-pass membrane protein</topology>
    </subcellularLocation>
</comment>
<evidence type="ECO:0000256" key="6">
    <source>
        <dbReference type="SAM" id="Phobius"/>
    </source>
</evidence>
<dbReference type="PANTHER" id="PTHR42718:SF23">
    <property type="entry name" value="MAJOR FACILITATOR SUPERFAMILY (MFS) PROFILE DOMAIN-CONTAINING PROTEIN"/>
    <property type="match status" value="1"/>
</dbReference>
<evidence type="ECO:0000256" key="5">
    <source>
        <dbReference type="SAM" id="MobiDB-lite"/>
    </source>
</evidence>
<evidence type="ECO:0000313" key="9">
    <source>
        <dbReference type="Proteomes" id="UP000672032"/>
    </source>
</evidence>
<protein>
    <recommendedName>
        <fullName evidence="7">Major facilitator superfamily (MFS) profile domain-containing protein</fullName>
    </recommendedName>
</protein>
<dbReference type="InterPro" id="IPR036259">
    <property type="entry name" value="MFS_trans_sf"/>
</dbReference>
<dbReference type="GO" id="GO:0022857">
    <property type="term" value="F:transmembrane transporter activity"/>
    <property type="evidence" value="ECO:0007669"/>
    <property type="project" value="InterPro"/>
</dbReference>
<dbReference type="PANTHER" id="PTHR42718">
    <property type="entry name" value="MAJOR FACILITATOR SUPERFAMILY MULTIDRUG TRANSPORTER MFSC"/>
    <property type="match status" value="1"/>
</dbReference>
<keyword evidence="2 6" id="KW-0812">Transmembrane</keyword>
<reference evidence="8" key="1">
    <citation type="submission" date="2020-10" db="EMBL/GenBank/DDBJ databases">
        <title>Genome Sequence of Monilinia vaccinii-corymbosi Sheds Light on Mummy Berry Disease Infection of Blueberry and Mating Type.</title>
        <authorList>
            <person name="Yow A.G."/>
            <person name="Zhang Y."/>
            <person name="Bansal K."/>
            <person name="Eacker S.M."/>
            <person name="Sullivan S."/>
            <person name="Liachko I."/>
            <person name="Cubeta M.A."/>
            <person name="Rollins J.A."/>
            <person name="Ashrafi H."/>
        </authorList>
    </citation>
    <scope>NUCLEOTIDE SEQUENCE</scope>
    <source>
        <strain evidence="8">RL-1</strain>
    </source>
</reference>
<feature type="transmembrane region" description="Helical" evidence="6">
    <location>
        <begin position="98"/>
        <end position="116"/>
    </location>
</feature>
<dbReference type="Gene3D" id="1.20.1250.20">
    <property type="entry name" value="MFS general substrate transporter like domains"/>
    <property type="match status" value="1"/>
</dbReference>
<dbReference type="Proteomes" id="UP000672032">
    <property type="component" value="Chromosome 1"/>
</dbReference>
<dbReference type="InterPro" id="IPR011701">
    <property type="entry name" value="MFS"/>
</dbReference>
<feature type="transmembrane region" description="Helical" evidence="6">
    <location>
        <begin position="456"/>
        <end position="477"/>
    </location>
</feature>
<keyword evidence="4 6" id="KW-0472">Membrane</keyword>
<dbReference type="OrthoDB" id="2985014at2759"/>
<feature type="transmembrane region" description="Helical" evidence="6">
    <location>
        <begin position="158"/>
        <end position="177"/>
    </location>
</feature>
<proteinExistence type="predicted"/>
<dbReference type="EMBL" id="CP063405">
    <property type="protein sequence ID" value="QSZ30035.1"/>
    <property type="molecule type" value="Genomic_DNA"/>
</dbReference>
<dbReference type="Gene3D" id="1.20.1720.10">
    <property type="entry name" value="Multidrug resistance protein D"/>
    <property type="match status" value="1"/>
</dbReference>
<feature type="transmembrane region" description="Helical" evidence="6">
    <location>
        <begin position="359"/>
        <end position="379"/>
    </location>
</feature>
<dbReference type="InterPro" id="IPR020846">
    <property type="entry name" value="MFS_dom"/>
</dbReference>
<dbReference type="Pfam" id="PF07690">
    <property type="entry name" value="MFS_1"/>
    <property type="match status" value="1"/>
</dbReference>
<organism evidence="8 9">
    <name type="scientific">Monilinia vaccinii-corymbosi</name>
    <dbReference type="NCBI Taxonomy" id="61207"/>
    <lineage>
        <taxon>Eukaryota</taxon>
        <taxon>Fungi</taxon>
        <taxon>Dikarya</taxon>
        <taxon>Ascomycota</taxon>
        <taxon>Pezizomycotina</taxon>
        <taxon>Leotiomycetes</taxon>
        <taxon>Helotiales</taxon>
        <taxon>Sclerotiniaceae</taxon>
        <taxon>Monilinia</taxon>
    </lineage>
</organism>
<evidence type="ECO:0000256" key="3">
    <source>
        <dbReference type="ARBA" id="ARBA00022989"/>
    </source>
</evidence>
<gene>
    <name evidence="8" type="ORF">DSL72_004553</name>
</gene>
<evidence type="ECO:0000256" key="1">
    <source>
        <dbReference type="ARBA" id="ARBA00004141"/>
    </source>
</evidence>
<feature type="domain" description="Major facilitator superfamily (MFS) profile" evidence="7">
    <location>
        <begin position="62"/>
        <end position="524"/>
    </location>
</feature>
<feature type="transmembrane region" description="Helical" evidence="6">
    <location>
        <begin position="328"/>
        <end position="347"/>
    </location>
</feature>